<gene>
    <name evidence="6" type="ORF">FM125_00795</name>
</gene>
<feature type="compositionally biased region" description="Polar residues" evidence="5">
    <location>
        <begin position="308"/>
        <end position="319"/>
    </location>
</feature>
<dbReference type="PANTHER" id="PTHR30168:SF0">
    <property type="entry name" value="INNER MEMBRANE PROTEIN"/>
    <property type="match status" value="1"/>
</dbReference>
<protein>
    <submittedName>
        <fullName evidence="6">YpfJ protein, zinc metalloprotease superfamily</fullName>
    </submittedName>
</protein>
<feature type="compositionally biased region" description="Polar residues" evidence="5">
    <location>
        <begin position="82"/>
        <end position="94"/>
    </location>
</feature>
<dbReference type="EMBL" id="FUKP01000006">
    <property type="protein sequence ID" value="SJN16239.1"/>
    <property type="molecule type" value="Genomic_DNA"/>
</dbReference>
<dbReference type="RefSeq" id="WP_087133336.1">
    <property type="nucleotide sequence ID" value="NZ_CP126965.1"/>
</dbReference>
<keyword evidence="6" id="KW-0482">Metalloprotease</keyword>
<proteinExistence type="predicted"/>
<keyword evidence="2" id="KW-0812">Transmembrane</keyword>
<evidence type="ECO:0000256" key="5">
    <source>
        <dbReference type="SAM" id="MobiDB-lite"/>
    </source>
</evidence>
<evidence type="ECO:0000256" key="3">
    <source>
        <dbReference type="ARBA" id="ARBA00022989"/>
    </source>
</evidence>
<keyword evidence="6" id="KW-0378">Hydrolase</keyword>
<name>A0A1R4I910_9MICC</name>
<dbReference type="GO" id="GO:0006508">
    <property type="term" value="P:proteolysis"/>
    <property type="evidence" value="ECO:0007669"/>
    <property type="project" value="UniProtKB-KW"/>
</dbReference>
<dbReference type="InterPro" id="IPR007343">
    <property type="entry name" value="Uncharacterised_pept_Zn_put"/>
</dbReference>
<evidence type="ECO:0000313" key="7">
    <source>
        <dbReference type="Proteomes" id="UP000196230"/>
    </source>
</evidence>
<evidence type="ECO:0000256" key="1">
    <source>
        <dbReference type="ARBA" id="ARBA00004167"/>
    </source>
</evidence>
<feature type="region of interest" description="Disordered" evidence="5">
    <location>
        <begin position="1"/>
        <end position="27"/>
    </location>
</feature>
<reference evidence="6 7" key="1">
    <citation type="submission" date="2017-02" db="EMBL/GenBank/DDBJ databases">
        <authorList>
            <person name="Peterson S.W."/>
        </authorList>
    </citation>
    <scope>NUCLEOTIDE SEQUENCE [LARGE SCALE GENOMIC DNA]</scope>
    <source>
        <strain evidence="6 7">2B3F</strain>
    </source>
</reference>
<evidence type="ECO:0000313" key="6">
    <source>
        <dbReference type="EMBL" id="SJN16239.1"/>
    </source>
</evidence>
<dbReference type="AlphaFoldDB" id="A0A1R4I910"/>
<dbReference type="Pfam" id="PF04228">
    <property type="entry name" value="Zn_peptidase"/>
    <property type="match status" value="1"/>
</dbReference>
<evidence type="ECO:0000256" key="4">
    <source>
        <dbReference type="ARBA" id="ARBA00023136"/>
    </source>
</evidence>
<dbReference type="GO" id="GO:0016020">
    <property type="term" value="C:membrane"/>
    <property type="evidence" value="ECO:0007669"/>
    <property type="project" value="UniProtKB-SubCell"/>
</dbReference>
<dbReference type="PANTHER" id="PTHR30168">
    <property type="entry name" value="PUTATIVE MEMBRANE PROTEIN YPFJ"/>
    <property type="match status" value="1"/>
</dbReference>
<feature type="region of interest" description="Disordered" evidence="5">
    <location>
        <begin position="272"/>
        <end position="327"/>
    </location>
</feature>
<comment type="subcellular location">
    <subcellularLocation>
        <location evidence="1">Membrane</location>
        <topology evidence="1">Single-pass membrane protein</topology>
    </subcellularLocation>
</comment>
<accession>A0A1R4I910</accession>
<dbReference type="SUPFAM" id="SSF55486">
    <property type="entry name" value="Metalloproteases ('zincins'), catalytic domain"/>
    <property type="match status" value="1"/>
</dbReference>
<keyword evidence="3" id="KW-1133">Transmembrane helix</keyword>
<keyword evidence="6" id="KW-0645">Protease</keyword>
<feature type="region of interest" description="Disordered" evidence="5">
    <location>
        <begin position="73"/>
        <end position="98"/>
    </location>
</feature>
<evidence type="ECO:0000256" key="2">
    <source>
        <dbReference type="ARBA" id="ARBA00022692"/>
    </source>
</evidence>
<dbReference type="Proteomes" id="UP000196230">
    <property type="component" value="Unassembled WGS sequence"/>
</dbReference>
<keyword evidence="4" id="KW-0472">Membrane</keyword>
<dbReference type="GO" id="GO:0008237">
    <property type="term" value="F:metallopeptidase activity"/>
    <property type="evidence" value="ECO:0007669"/>
    <property type="project" value="UniProtKB-KW"/>
</dbReference>
<sequence>MSFNDNVQLDPGRARDSRGRSGGRGAVLGGGRVGGRGIALGGGAGLLAVLIYFIAPGFAEQVGINPDGTIGGGSYQQREIGESQNSGPGQQIDSCRTGADANERSDCRVLATTIAADTFWEEHLSQYRDVSFREPGVELFSGGVNTACGSASSAMGPFYCPGDESMYFDTDFFSTLQTDFGAEGGPLAEQYIVAHEYAHHIQQVIGWLRYSQDGRTGPDSGIVRVELQADCMAGMWAGSAAHTVDPESGETFLKPISDEQLRQALDAAASVGDDRIQQASTGQVRPEAFTHGTSEQRQRWFMRGYESGRSNPDINQCDTLSIPADQL</sequence>
<organism evidence="6 7">
    <name type="scientific">Micrococcus lylae</name>
    <dbReference type="NCBI Taxonomy" id="1273"/>
    <lineage>
        <taxon>Bacteria</taxon>
        <taxon>Bacillati</taxon>
        <taxon>Actinomycetota</taxon>
        <taxon>Actinomycetes</taxon>
        <taxon>Micrococcales</taxon>
        <taxon>Micrococcaceae</taxon>
        <taxon>Micrococcus</taxon>
    </lineage>
</organism>